<dbReference type="Gene3D" id="3.40.190.10">
    <property type="entry name" value="Periplasmic binding protein-like II"/>
    <property type="match status" value="2"/>
</dbReference>
<evidence type="ECO:0000256" key="2">
    <source>
        <dbReference type="ARBA" id="ARBA00022448"/>
    </source>
</evidence>
<keyword evidence="7" id="KW-1185">Reference proteome</keyword>
<dbReference type="RefSeq" id="WP_428976968.1">
    <property type="nucleotide sequence ID" value="NZ_FOFG01000009.1"/>
</dbReference>
<accession>A0A1H9K1D9</accession>
<dbReference type="GO" id="GO:0015768">
    <property type="term" value="P:maltose transport"/>
    <property type="evidence" value="ECO:0007669"/>
    <property type="project" value="TreeGrafter"/>
</dbReference>
<name>A0A1H9K1D9_9HYPH</name>
<dbReference type="AlphaFoldDB" id="A0A1H9K1D9"/>
<evidence type="ECO:0000313" key="7">
    <source>
        <dbReference type="Proteomes" id="UP000199647"/>
    </source>
</evidence>
<dbReference type="GO" id="GO:0042956">
    <property type="term" value="P:maltodextrin transmembrane transport"/>
    <property type="evidence" value="ECO:0007669"/>
    <property type="project" value="TreeGrafter"/>
</dbReference>
<dbReference type="STRING" id="1855383.SAMN05216548_10942"/>
<feature type="signal peptide" evidence="5">
    <location>
        <begin position="1"/>
        <end position="27"/>
    </location>
</feature>
<evidence type="ECO:0000256" key="1">
    <source>
        <dbReference type="ARBA" id="ARBA00008520"/>
    </source>
</evidence>
<dbReference type="PANTHER" id="PTHR30061:SF50">
    <property type="entry name" value="MALTOSE_MALTODEXTRIN-BINDING PERIPLASMIC PROTEIN"/>
    <property type="match status" value="1"/>
</dbReference>
<evidence type="ECO:0000313" key="6">
    <source>
        <dbReference type="EMBL" id="SEQ92808.1"/>
    </source>
</evidence>
<keyword evidence="4" id="KW-0574">Periplasm</keyword>
<keyword evidence="3 5" id="KW-0732">Signal</keyword>
<dbReference type="PANTHER" id="PTHR30061">
    <property type="entry name" value="MALTOSE-BINDING PERIPLASMIC PROTEIN"/>
    <property type="match status" value="1"/>
</dbReference>
<evidence type="ECO:0000256" key="4">
    <source>
        <dbReference type="ARBA" id="ARBA00022764"/>
    </source>
</evidence>
<dbReference type="Pfam" id="PF01547">
    <property type="entry name" value="SBP_bac_1"/>
    <property type="match status" value="1"/>
</dbReference>
<dbReference type="SUPFAM" id="SSF53850">
    <property type="entry name" value="Periplasmic binding protein-like II"/>
    <property type="match status" value="1"/>
</dbReference>
<keyword evidence="2" id="KW-0813">Transport</keyword>
<gene>
    <name evidence="6" type="ORF">SAMN05216548_10942</name>
</gene>
<dbReference type="EMBL" id="FOFG01000009">
    <property type="protein sequence ID" value="SEQ92808.1"/>
    <property type="molecule type" value="Genomic_DNA"/>
</dbReference>
<evidence type="ECO:0000256" key="3">
    <source>
        <dbReference type="ARBA" id="ARBA00022729"/>
    </source>
</evidence>
<feature type="chain" id="PRO_5011692185" evidence="5">
    <location>
        <begin position="28"/>
        <end position="431"/>
    </location>
</feature>
<evidence type="ECO:0000256" key="5">
    <source>
        <dbReference type="SAM" id="SignalP"/>
    </source>
</evidence>
<dbReference type="CDD" id="cd14748">
    <property type="entry name" value="PBP2_UgpB"/>
    <property type="match status" value="1"/>
</dbReference>
<protein>
    <submittedName>
        <fullName evidence="6">Carbohydrate ABC transporter substrate-binding protein, CUT1 family</fullName>
    </submittedName>
</protein>
<reference evidence="6 7" key="1">
    <citation type="submission" date="2016-10" db="EMBL/GenBank/DDBJ databases">
        <authorList>
            <person name="de Groot N.N."/>
        </authorList>
    </citation>
    <scope>NUCLEOTIDE SEQUENCE [LARGE SCALE GENOMIC DNA]</scope>
    <source>
        <strain evidence="6 7">A52C2</strain>
    </source>
</reference>
<comment type="similarity">
    <text evidence="1">Belongs to the bacterial solute-binding protein 1 family.</text>
</comment>
<sequence>MKTGWKRLAGGLAAALMTVGLAVPAQAKTQVVWWDFLSGGDGVRMKGMIQAFEKDNPDIEINATTLEWGTPFYTKVQTSAAVGQGPDIMTYHLSRMPLGVSTGTLRPFTDDELKSVGLGQSDYFASDWDAAHVDGKLYGVPLDIHSIVLYYNKDLLKKAGLLGDDGKPKGLNGLDNFNAAVKKLTTGNGTYGLSIHDGAPDGSSAWRIFYTLLAQQGGTFMTDNKVLDGDNLEKAQKSVETMANWVKQGWSPANVSYNSSIALFTSGKAAMHINGVWEVPTMVDLAKQKKLGFDWGVMQIPVIFDHAATWADSHSFAVPNRKGNEVSAEKMKAVMTIISWMNHHSIMWANAGHIPAFKAVTESADFKNMKPNSDYASLAETAVFDPKSGITGVASPAYDTATNFLEPAINGQMDAASAVEQMRDELQNDLQ</sequence>
<dbReference type="GO" id="GO:0055052">
    <property type="term" value="C:ATP-binding cassette (ABC) transporter complex, substrate-binding subunit-containing"/>
    <property type="evidence" value="ECO:0007669"/>
    <property type="project" value="TreeGrafter"/>
</dbReference>
<dbReference type="GO" id="GO:1901982">
    <property type="term" value="F:maltose binding"/>
    <property type="evidence" value="ECO:0007669"/>
    <property type="project" value="TreeGrafter"/>
</dbReference>
<proteinExistence type="inferred from homology"/>
<dbReference type="InterPro" id="IPR006059">
    <property type="entry name" value="SBP"/>
</dbReference>
<dbReference type="Proteomes" id="UP000199647">
    <property type="component" value="Unassembled WGS sequence"/>
</dbReference>
<organism evidence="6 7">
    <name type="scientific">Faunimonas pinastri</name>
    <dbReference type="NCBI Taxonomy" id="1855383"/>
    <lineage>
        <taxon>Bacteria</taxon>
        <taxon>Pseudomonadati</taxon>
        <taxon>Pseudomonadota</taxon>
        <taxon>Alphaproteobacteria</taxon>
        <taxon>Hyphomicrobiales</taxon>
        <taxon>Afifellaceae</taxon>
        <taxon>Faunimonas</taxon>
    </lineage>
</organism>